<sequence length="209" mass="23859">MSFINIVMLPDFISIISDGQITTNEVLTQSHSKKFESNPNGLVVGITGFELITNNIRKKFYYQPNLNFEEAELLLRAELEKYKSKQVNFGQHISFNAVIAGFPIENPKVPKALSFHVSNQNISERYYEKSAILSLIPDDISFNPNQIITDNLNKSLNITPTFQVQTLQRNALYKVADQSKTVNKVIFQEIIEPKITDRSHYSSCQLKKD</sequence>
<dbReference type="RefSeq" id="WP_058209213.1">
    <property type="nucleotide sequence ID" value="NZ_LKLP01000023.1"/>
</dbReference>
<evidence type="ECO:0000313" key="1">
    <source>
        <dbReference type="EMBL" id="KSU13817.1"/>
    </source>
</evidence>
<protein>
    <submittedName>
        <fullName evidence="1">Uncharacterized protein</fullName>
    </submittedName>
</protein>
<dbReference type="EMBL" id="LKLP01000023">
    <property type="protein sequence ID" value="KSU13817.1"/>
    <property type="molecule type" value="Genomic_DNA"/>
</dbReference>
<dbReference type="PATRIC" id="fig|1360.106.peg.1809"/>
<dbReference type="AlphaFoldDB" id="A0A0V8DKE8"/>
<accession>A0A0V8DKE8</accession>
<name>A0A0V8DKE8_LACLL</name>
<proteinExistence type="predicted"/>
<gene>
    <name evidence="1" type="ORF">LMG8520_0466</name>
</gene>
<dbReference type="Proteomes" id="UP000054230">
    <property type="component" value="Unassembled WGS sequence"/>
</dbReference>
<evidence type="ECO:0000313" key="2">
    <source>
        <dbReference type="Proteomes" id="UP000054230"/>
    </source>
</evidence>
<reference evidence="2" key="1">
    <citation type="submission" date="2015-10" db="EMBL/GenBank/DDBJ databases">
        <title>Draft Genome Sequences of 11 Lactococcus lactis subspecies cremoris strains.</title>
        <authorList>
            <person name="Wels M."/>
            <person name="Backus L."/>
            <person name="Boekhorst J."/>
            <person name="Dijkstra A."/>
            <person name="Beerthuizen M."/>
            <person name="Kelly W."/>
            <person name="Siezen R."/>
            <person name="Bachmann H."/>
            <person name="Van Hijum S."/>
        </authorList>
    </citation>
    <scope>NUCLEOTIDE SEQUENCE [LARGE SCALE GENOMIC DNA]</scope>
    <source>
        <strain evidence="2">LMG8520</strain>
    </source>
</reference>
<comment type="caution">
    <text evidence="1">The sequence shown here is derived from an EMBL/GenBank/DDBJ whole genome shotgun (WGS) entry which is preliminary data.</text>
</comment>
<organism evidence="1 2">
    <name type="scientific">Lactococcus lactis subsp. lactis</name>
    <name type="common">Streptococcus lactis</name>
    <dbReference type="NCBI Taxonomy" id="1360"/>
    <lineage>
        <taxon>Bacteria</taxon>
        <taxon>Bacillati</taxon>
        <taxon>Bacillota</taxon>
        <taxon>Bacilli</taxon>
        <taxon>Lactobacillales</taxon>
        <taxon>Streptococcaceae</taxon>
        <taxon>Lactococcus</taxon>
    </lineage>
</organism>